<organism evidence="2 3">
    <name type="scientific">Suillus subaureus</name>
    <dbReference type="NCBI Taxonomy" id="48587"/>
    <lineage>
        <taxon>Eukaryota</taxon>
        <taxon>Fungi</taxon>
        <taxon>Dikarya</taxon>
        <taxon>Basidiomycota</taxon>
        <taxon>Agaricomycotina</taxon>
        <taxon>Agaricomycetes</taxon>
        <taxon>Agaricomycetidae</taxon>
        <taxon>Boletales</taxon>
        <taxon>Suillineae</taxon>
        <taxon>Suillaceae</taxon>
        <taxon>Suillus</taxon>
    </lineage>
</organism>
<dbReference type="SUPFAM" id="SSF47576">
    <property type="entry name" value="Calponin-homology domain, CH-domain"/>
    <property type="match status" value="1"/>
</dbReference>
<dbReference type="EMBL" id="JABBWG010000003">
    <property type="protein sequence ID" value="KAG1824724.1"/>
    <property type="molecule type" value="Genomic_DNA"/>
</dbReference>
<evidence type="ECO:0000313" key="3">
    <source>
        <dbReference type="Proteomes" id="UP000807769"/>
    </source>
</evidence>
<dbReference type="OrthoDB" id="10573750at2759"/>
<proteinExistence type="predicted"/>
<dbReference type="AlphaFoldDB" id="A0A9P7JIC5"/>
<evidence type="ECO:0000313" key="2">
    <source>
        <dbReference type="EMBL" id="KAG1824724.1"/>
    </source>
</evidence>
<sequence>MFRQSSASWPTPNQSTLSRFKQVENTNYVVELTNQNRMHFLAIQSADIIDAFKTLVLRLAINETCPHRDGPTQPHKKANLVLKKNGNTEKSLRIELQNHRFES</sequence>
<gene>
    <name evidence="2" type="ORF">BJ212DRAFT_1295826</name>
</gene>
<dbReference type="RefSeq" id="XP_041198441.1">
    <property type="nucleotide sequence ID" value="XM_041332361.1"/>
</dbReference>
<protein>
    <submittedName>
        <fullName evidence="2">Uncharacterized protein</fullName>
    </submittedName>
</protein>
<feature type="region of interest" description="Disordered" evidence="1">
    <location>
        <begin position="65"/>
        <end position="84"/>
    </location>
</feature>
<dbReference type="InterPro" id="IPR036872">
    <property type="entry name" value="CH_dom_sf"/>
</dbReference>
<dbReference type="GeneID" id="64626378"/>
<dbReference type="Gene3D" id="1.10.418.10">
    <property type="entry name" value="Calponin-like domain"/>
    <property type="match status" value="1"/>
</dbReference>
<keyword evidence="3" id="KW-1185">Reference proteome</keyword>
<reference evidence="2" key="1">
    <citation type="journal article" date="2020" name="New Phytol.">
        <title>Comparative genomics reveals dynamic genome evolution in host specialist ectomycorrhizal fungi.</title>
        <authorList>
            <person name="Lofgren L.A."/>
            <person name="Nguyen N.H."/>
            <person name="Vilgalys R."/>
            <person name="Ruytinx J."/>
            <person name="Liao H.L."/>
            <person name="Branco S."/>
            <person name="Kuo A."/>
            <person name="LaButti K."/>
            <person name="Lipzen A."/>
            <person name="Andreopoulos W."/>
            <person name="Pangilinan J."/>
            <person name="Riley R."/>
            <person name="Hundley H."/>
            <person name="Na H."/>
            <person name="Barry K."/>
            <person name="Grigoriev I.V."/>
            <person name="Stajich J.E."/>
            <person name="Kennedy P.G."/>
        </authorList>
    </citation>
    <scope>NUCLEOTIDE SEQUENCE</scope>
    <source>
        <strain evidence="2">MN1</strain>
    </source>
</reference>
<evidence type="ECO:0000256" key="1">
    <source>
        <dbReference type="SAM" id="MobiDB-lite"/>
    </source>
</evidence>
<name>A0A9P7JIC5_9AGAM</name>
<comment type="caution">
    <text evidence="2">The sequence shown here is derived from an EMBL/GenBank/DDBJ whole genome shotgun (WGS) entry which is preliminary data.</text>
</comment>
<dbReference type="Proteomes" id="UP000807769">
    <property type="component" value="Unassembled WGS sequence"/>
</dbReference>
<accession>A0A9P7JIC5</accession>